<reference evidence="1" key="1">
    <citation type="journal article" date="2019" name="bioRxiv">
        <title>The Genome of the Zebra Mussel, Dreissena polymorpha: A Resource for Invasive Species Research.</title>
        <authorList>
            <person name="McCartney M.A."/>
            <person name="Auch B."/>
            <person name="Kono T."/>
            <person name="Mallez S."/>
            <person name="Zhang Y."/>
            <person name="Obille A."/>
            <person name="Becker A."/>
            <person name="Abrahante J.E."/>
            <person name="Garbe J."/>
            <person name="Badalamenti J.P."/>
            <person name="Herman A."/>
            <person name="Mangelson H."/>
            <person name="Liachko I."/>
            <person name="Sullivan S."/>
            <person name="Sone E.D."/>
            <person name="Koren S."/>
            <person name="Silverstein K.A.T."/>
            <person name="Beckman K.B."/>
            <person name="Gohl D.M."/>
        </authorList>
    </citation>
    <scope>NUCLEOTIDE SEQUENCE</scope>
    <source>
        <strain evidence="1">Duluth1</strain>
        <tissue evidence="1">Whole animal</tissue>
    </source>
</reference>
<dbReference type="EMBL" id="JAIWYP010000006">
    <property type="protein sequence ID" value="KAH3804236.1"/>
    <property type="molecule type" value="Genomic_DNA"/>
</dbReference>
<evidence type="ECO:0000313" key="1">
    <source>
        <dbReference type="EMBL" id="KAH3804236.1"/>
    </source>
</evidence>
<name>A0A9D4FWA8_DREPO</name>
<dbReference type="AlphaFoldDB" id="A0A9D4FWA8"/>
<comment type="caution">
    <text evidence="1">The sequence shown here is derived from an EMBL/GenBank/DDBJ whole genome shotgun (WGS) entry which is preliminary data.</text>
</comment>
<proteinExistence type="predicted"/>
<sequence>MGKQDTAKTAVNMGTMVRDVKATANRYAFMENVIYLAIARLTVKLVHLGPDVMHIVRKDVRTKYAMS</sequence>
<keyword evidence="2" id="KW-1185">Reference proteome</keyword>
<organism evidence="1 2">
    <name type="scientific">Dreissena polymorpha</name>
    <name type="common">Zebra mussel</name>
    <name type="synonym">Mytilus polymorpha</name>
    <dbReference type="NCBI Taxonomy" id="45954"/>
    <lineage>
        <taxon>Eukaryota</taxon>
        <taxon>Metazoa</taxon>
        <taxon>Spiralia</taxon>
        <taxon>Lophotrochozoa</taxon>
        <taxon>Mollusca</taxon>
        <taxon>Bivalvia</taxon>
        <taxon>Autobranchia</taxon>
        <taxon>Heteroconchia</taxon>
        <taxon>Euheterodonta</taxon>
        <taxon>Imparidentia</taxon>
        <taxon>Neoheterodontei</taxon>
        <taxon>Myida</taxon>
        <taxon>Dreissenoidea</taxon>
        <taxon>Dreissenidae</taxon>
        <taxon>Dreissena</taxon>
    </lineage>
</organism>
<protein>
    <submittedName>
        <fullName evidence="1">Uncharacterized protein</fullName>
    </submittedName>
</protein>
<reference evidence="1" key="2">
    <citation type="submission" date="2020-11" db="EMBL/GenBank/DDBJ databases">
        <authorList>
            <person name="McCartney M.A."/>
            <person name="Auch B."/>
            <person name="Kono T."/>
            <person name="Mallez S."/>
            <person name="Becker A."/>
            <person name="Gohl D.M."/>
            <person name="Silverstein K.A.T."/>
            <person name="Koren S."/>
            <person name="Bechman K.B."/>
            <person name="Herman A."/>
            <person name="Abrahante J.E."/>
            <person name="Garbe J."/>
        </authorList>
    </citation>
    <scope>NUCLEOTIDE SEQUENCE</scope>
    <source>
        <strain evidence="1">Duluth1</strain>
        <tissue evidence="1">Whole animal</tissue>
    </source>
</reference>
<evidence type="ECO:0000313" key="2">
    <source>
        <dbReference type="Proteomes" id="UP000828390"/>
    </source>
</evidence>
<dbReference type="Proteomes" id="UP000828390">
    <property type="component" value="Unassembled WGS sequence"/>
</dbReference>
<gene>
    <name evidence="1" type="ORF">DPMN_132518</name>
</gene>
<accession>A0A9D4FWA8</accession>